<feature type="compositionally biased region" description="Polar residues" evidence="1">
    <location>
        <begin position="33"/>
        <end position="50"/>
    </location>
</feature>
<evidence type="ECO:0000256" key="1">
    <source>
        <dbReference type="SAM" id="MobiDB-lite"/>
    </source>
</evidence>
<accession>A0AAW0ITF7</accession>
<dbReference type="AlphaFoldDB" id="A0AAW0ITF7"/>
<comment type="caution">
    <text evidence="2">The sequence shown here is derived from an EMBL/GenBank/DDBJ whole genome shotgun (WGS) entry which is preliminary data.</text>
</comment>
<gene>
    <name evidence="2" type="ORF">U0070_024484</name>
</gene>
<name>A0AAW0ITF7_MYOGA</name>
<dbReference type="Proteomes" id="UP001488838">
    <property type="component" value="Unassembled WGS sequence"/>
</dbReference>
<reference evidence="2 3" key="1">
    <citation type="journal article" date="2023" name="bioRxiv">
        <title>Conserved and derived expression patterns and positive selection on dental genes reveal complex evolutionary context of ever-growing rodent molars.</title>
        <authorList>
            <person name="Calamari Z.T."/>
            <person name="Song A."/>
            <person name="Cohen E."/>
            <person name="Akter M."/>
            <person name="Roy R.D."/>
            <person name="Hallikas O."/>
            <person name="Christensen M.M."/>
            <person name="Li P."/>
            <person name="Marangoni P."/>
            <person name="Jernvall J."/>
            <person name="Klein O.D."/>
        </authorList>
    </citation>
    <scope>NUCLEOTIDE SEQUENCE [LARGE SCALE GENOMIC DNA]</scope>
    <source>
        <strain evidence="2">V071</strain>
    </source>
</reference>
<sequence length="107" mass="12262">VRQQYFALEVKKRRKGETARERRWGWWKAASEIQPQSDTTSGASAPQTFNPKPGTVCVDGFQCLNFTEELEASGCFPRTAPLQNYTSEFRVQKTSCVPTWEPRDMVQ</sequence>
<dbReference type="EMBL" id="JBBHLL010000094">
    <property type="protein sequence ID" value="KAK7817574.1"/>
    <property type="molecule type" value="Genomic_DNA"/>
</dbReference>
<evidence type="ECO:0000313" key="3">
    <source>
        <dbReference type="Proteomes" id="UP001488838"/>
    </source>
</evidence>
<feature type="non-terminal residue" evidence="2">
    <location>
        <position position="1"/>
    </location>
</feature>
<keyword evidence="3" id="KW-1185">Reference proteome</keyword>
<proteinExistence type="predicted"/>
<organism evidence="2 3">
    <name type="scientific">Myodes glareolus</name>
    <name type="common">Bank vole</name>
    <name type="synonym">Clethrionomys glareolus</name>
    <dbReference type="NCBI Taxonomy" id="447135"/>
    <lineage>
        <taxon>Eukaryota</taxon>
        <taxon>Metazoa</taxon>
        <taxon>Chordata</taxon>
        <taxon>Craniata</taxon>
        <taxon>Vertebrata</taxon>
        <taxon>Euteleostomi</taxon>
        <taxon>Mammalia</taxon>
        <taxon>Eutheria</taxon>
        <taxon>Euarchontoglires</taxon>
        <taxon>Glires</taxon>
        <taxon>Rodentia</taxon>
        <taxon>Myomorpha</taxon>
        <taxon>Muroidea</taxon>
        <taxon>Cricetidae</taxon>
        <taxon>Arvicolinae</taxon>
        <taxon>Myodes</taxon>
    </lineage>
</organism>
<protein>
    <submittedName>
        <fullName evidence="2">Uncharacterized protein</fullName>
    </submittedName>
</protein>
<evidence type="ECO:0000313" key="2">
    <source>
        <dbReference type="EMBL" id="KAK7817574.1"/>
    </source>
</evidence>
<feature type="region of interest" description="Disordered" evidence="1">
    <location>
        <begin position="31"/>
        <end position="52"/>
    </location>
</feature>